<organism evidence="2 3">
    <name type="scientific">Tritrichomonas musculus</name>
    <dbReference type="NCBI Taxonomy" id="1915356"/>
    <lineage>
        <taxon>Eukaryota</taxon>
        <taxon>Metamonada</taxon>
        <taxon>Parabasalia</taxon>
        <taxon>Tritrichomonadida</taxon>
        <taxon>Tritrichomonadidae</taxon>
        <taxon>Tritrichomonas</taxon>
    </lineage>
</organism>
<reference evidence="2 3" key="1">
    <citation type="submission" date="2024-04" db="EMBL/GenBank/DDBJ databases">
        <title>Tritrichomonas musculus Genome.</title>
        <authorList>
            <person name="Alves-Ferreira E."/>
            <person name="Grigg M."/>
            <person name="Lorenzi H."/>
            <person name="Galac M."/>
        </authorList>
    </citation>
    <scope>NUCLEOTIDE SEQUENCE [LARGE SCALE GENOMIC DNA]</scope>
    <source>
        <strain evidence="2 3">EAF2021</strain>
    </source>
</reference>
<accession>A0ABR2KWK5</accession>
<evidence type="ECO:0000256" key="1">
    <source>
        <dbReference type="SAM" id="Coils"/>
    </source>
</evidence>
<keyword evidence="3" id="KW-1185">Reference proteome</keyword>
<gene>
    <name evidence="2" type="ORF">M9Y10_023675</name>
</gene>
<evidence type="ECO:0008006" key="4">
    <source>
        <dbReference type="Google" id="ProtNLM"/>
    </source>
</evidence>
<protein>
    <recommendedName>
        <fullName evidence="4">CRAL-TRIO domain-containing protein</fullName>
    </recommendedName>
</protein>
<proteinExistence type="predicted"/>
<sequence length="588" mass="69770">MIVPIPPDSFITPINILFEDDKNHTTYPIAYIYTKNNKCYLEVPGLLFNNAKDNILNLVLKILIQIAINQAKNIRMIISIKYSIFEAGLSEFHQIEQELRNFISFNDLPIFFLFNQFDVTRSYIDESFIFWSEKDKNEVIKKEIERIFHMINTCFDSYRKLTTKRIIEKAKKIENIPNDQVHFERFCNIQEIRDILDHDEEFQQIKQQYKYIMMLKNSFSKGYYGYIDPTSSESIERLVKDISKLPEIDPKYFIFNNDNTDRSNFDQIFLNKIIKDIEMMKQLKFSKQYTEETLTSLISTINANLQHKNEILSQIENHSPNKFSIKYFEEEIAIKKIELTKAIQNLEENQEKMENILNSYHKYGNYEIWNDDYTELIGFLSYKKINKNIEKDKMIKLTDSLETAIDKSNKKQETLISYTPIIHLRTGPLANLANHSSEHIMLLTFPRNNDPTTIDSMKKNVEEIKEQIRYLKADLIILQRSSQSQLQEKLKIYISNIKQNLDHLKKIKKCVEHINFNFNDNANLKSRLDNIRKNNHIIHTIYKDYSKNPILDEFINLYDQLESENKNTNNINIDSLISYGIIIFNLVH</sequence>
<keyword evidence="1" id="KW-0175">Coiled coil</keyword>
<evidence type="ECO:0000313" key="2">
    <source>
        <dbReference type="EMBL" id="KAK8895233.1"/>
    </source>
</evidence>
<comment type="caution">
    <text evidence="2">The sequence shown here is derived from an EMBL/GenBank/DDBJ whole genome shotgun (WGS) entry which is preliminary data.</text>
</comment>
<dbReference type="Proteomes" id="UP001470230">
    <property type="component" value="Unassembled WGS sequence"/>
</dbReference>
<feature type="coiled-coil region" evidence="1">
    <location>
        <begin position="329"/>
        <end position="363"/>
    </location>
</feature>
<dbReference type="EMBL" id="JAPFFF010000003">
    <property type="protein sequence ID" value="KAK8895233.1"/>
    <property type="molecule type" value="Genomic_DNA"/>
</dbReference>
<name>A0ABR2KWK5_9EUKA</name>
<evidence type="ECO:0000313" key="3">
    <source>
        <dbReference type="Proteomes" id="UP001470230"/>
    </source>
</evidence>